<dbReference type="GO" id="GO:0008270">
    <property type="term" value="F:zinc ion binding"/>
    <property type="evidence" value="ECO:0007669"/>
    <property type="project" value="UniProtKB-KW"/>
</dbReference>
<evidence type="ECO:0000313" key="9">
    <source>
        <dbReference type="Proteomes" id="UP000822688"/>
    </source>
</evidence>
<dbReference type="PANTHER" id="PTHR13555:SF68">
    <property type="entry name" value="ZINC FINGER PROTEIN 474"/>
    <property type="match status" value="1"/>
</dbReference>
<keyword evidence="2" id="KW-0677">Repeat</keyword>
<feature type="compositionally biased region" description="Polar residues" evidence="6">
    <location>
        <begin position="243"/>
        <end position="259"/>
    </location>
</feature>
<evidence type="ECO:0000256" key="2">
    <source>
        <dbReference type="ARBA" id="ARBA00022737"/>
    </source>
</evidence>
<protein>
    <recommendedName>
        <fullName evidence="7">C2HC/C3H-type domain-containing protein</fullName>
    </recommendedName>
</protein>
<comment type="caution">
    <text evidence="8">The sequence shown here is derived from an EMBL/GenBank/DDBJ whole genome shotgun (WGS) entry which is preliminary data.</text>
</comment>
<dbReference type="PROSITE" id="PS52027">
    <property type="entry name" value="ZF_C2HC_C3H"/>
    <property type="match status" value="1"/>
</dbReference>
<keyword evidence="9" id="KW-1185">Reference proteome</keyword>
<evidence type="ECO:0000313" key="8">
    <source>
        <dbReference type="EMBL" id="KAG0581725.1"/>
    </source>
</evidence>
<feature type="region of interest" description="Disordered" evidence="6">
    <location>
        <begin position="143"/>
        <end position="188"/>
    </location>
</feature>
<dbReference type="EMBL" id="CM026423">
    <property type="protein sequence ID" value="KAG0581725.1"/>
    <property type="molecule type" value="Genomic_DNA"/>
</dbReference>
<evidence type="ECO:0000256" key="4">
    <source>
        <dbReference type="ARBA" id="ARBA00022833"/>
    </source>
</evidence>
<sequence length="350" mass="39002">MESGLTCRLGNRPRMLICYLCGREYGSRSLNIHIPQCQKKWLLEEEKKPRNERRPLPPRPNAEKAIRNGGAQAFDSFNVEAFAAFEQTLQQCPYCQRRFEAKSYLRHQKGCTAAKPAKPAGTGLIKYSLTNRLVPGAVAGSMHGKAKTQPLPLRFCRPPPKLKPKLKSTARPAWTGAGGPSFDDMEENPIPVVRPKPSKLEWCLQAETRSSSKPASNRGQSSHMSSSFCMEPARTRNRVPDSRTASFNGNSLRSSGGDNSHLVSTFGDLWRTHKDSNDVPQLARHKSNISHAQEWCSQTDQKSTSMPSRRSTALNPKMHKSQAFSSSQMNRQSPSSALRSSQTGRPKFTH</sequence>
<name>A0A8T0IFE4_CERPU</name>
<proteinExistence type="predicted"/>
<feature type="region of interest" description="Disordered" evidence="6">
    <location>
        <begin position="285"/>
        <end position="350"/>
    </location>
</feature>
<dbReference type="Proteomes" id="UP000822688">
    <property type="component" value="Chromosome 3"/>
</dbReference>
<evidence type="ECO:0000256" key="5">
    <source>
        <dbReference type="PROSITE-ProRule" id="PRU01371"/>
    </source>
</evidence>
<accession>A0A8T0IFE4</accession>
<dbReference type="AlphaFoldDB" id="A0A8T0IFE4"/>
<dbReference type="InterPro" id="IPR049899">
    <property type="entry name" value="Znf_C2HC_C3H"/>
</dbReference>
<organism evidence="8 9">
    <name type="scientific">Ceratodon purpureus</name>
    <name type="common">Fire moss</name>
    <name type="synonym">Dicranum purpureum</name>
    <dbReference type="NCBI Taxonomy" id="3225"/>
    <lineage>
        <taxon>Eukaryota</taxon>
        <taxon>Viridiplantae</taxon>
        <taxon>Streptophyta</taxon>
        <taxon>Embryophyta</taxon>
        <taxon>Bryophyta</taxon>
        <taxon>Bryophytina</taxon>
        <taxon>Bryopsida</taxon>
        <taxon>Dicranidae</taxon>
        <taxon>Pseudoditrichales</taxon>
        <taxon>Ditrichaceae</taxon>
        <taxon>Ceratodon</taxon>
    </lineage>
</organism>
<dbReference type="InterPro" id="IPR026319">
    <property type="entry name" value="ZC2HC1A/B-like"/>
</dbReference>
<evidence type="ECO:0000256" key="6">
    <source>
        <dbReference type="SAM" id="MobiDB-lite"/>
    </source>
</evidence>
<dbReference type="Pfam" id="PF13913">
    <property type="entry name" value="zf-C2HC_2"/>
    <property type="match status" value="2"/>
</dbReference>
<keyword evidence="4" id="KW-0862">Zinc</keyword>
<dbReference type="PANTHER" id="PTHR13555">
    <property type="entry name" value="C2H2 ZINC FINGER CGI-62-RELATED"/>
    <property type="match status" value="1"/>
</dbReference>
<feature type="domain" description="C2HC/C3H-type" evidence="7">
    <location>
        <begin position="14"/>
        <end position="43"/>
    </location>
</feature>
<feature type="compositionally biased region" description="Low complexity" evidence="6">
    <location>
        <begin position="325"/>
        <end position="336"/>
    </location>
</feature>
<evidence type="ECO:0000256" key="3">
    <source>
        <dbReference type="ARBA" id="ARBA00022771"/>
    </source>
</evidence>
<reference evidence="8" key="1">
    <citation type="submission" date="2020-06" db="EMBL/GenBank/DDBJ databases">
        <title>WGS assembly of Ceratodon purpureus strain R40.</title>
        <authorList>
            <person name="Carey S.B."/>
            <person name="Jenkins J."/>
            <person name="Shu S."/>
            <person name="Lovell J.T."/>
            <person name="Sreedasyam A."/>
            <person name="Maumus F."/>
            <person name="Tiley G.P."/>
            <person name="Fernandez-Pozo N."/>
            <person name="Barry K."/>
            <person name="Chen C."/>
            <person name="Wang M."/>
            <person name="Lipzen A."/>
            <person name="Daum C."/>
            <person name="Saski C.A."/>
            <person name="Payton A.C."/>
            <person name="Mcbreen J.C."/>
            <person name="Conrad R.E."/>
            <person name="Kollar L.M."/>
            <person name="Olsson S."/>
            <person name="Huttunen S."/>
            <person name="Landis J.B."/>
            <person name="Wickett N.J."/>
            <person name="Johnson M.G."/>
            <person name="Rensing S.A."/>
            <person name="Grimwood J."/>
            <person name="Schmutz J."/>
            <person name="Mcdaniel S.F."/>
        </authorList>
    </citation>
    <scope>NUCLEOTIDE SEQUENCE</scope>
    <source>
        <strain evidence="8">R40</strain>
    </source>
</reference>
<feature type="compositionally biased region" description="Polar residues" evidence="6">
    <location>
        <begin position="207"/>
        <end position="228"/>
    </location>
</feature>
<feature type="compositionally biased region" description="Polar residues" evidence="6">
    <location>
        <begin position="289"/>
        <end position="314"/>
    </location>
</feature>
<keyword evidence="1" id="KW-0479">Metal-binding</keyword>
<gene>
    <name evidence="8" type="ORF">KC19_3G003800</name>
</gene>
<evidence type="ECO:0000259" key="7">
    <source>
        <dbReference type="PROSITE" id="PS52027"/>
    </source>
</evidence>
<keyword evidence="3 5" id="KW-0863">Zinc-finger</keyword>
<dbReference type="Gene3D" id="3.30.160.60">
    <property type="entry name" value="Classic Zinc Finger"/>
    <property type="match status" value="1"/>
</dbReference>
<evidence type="ECO:0000256" key="1">
    <source>
        <dbReference type="ARBA" id="ARBA00022723"/>
    </source>
</evidence>
<feature type="region of interest" description="Disordered" evidence="6">
    <location>
        <begin position="207"/>
        <end position="259"/>
    </location>
</feature>